<evidence type="ECO:0000256" key="5">
    <source>
        <dbReference type="SAM" id="MobiDB-lite"/>
    </source>
</evidence>
<proteinExistence type="inferred from homology"/>
<reference evidence="9" key="1">
    <citation type="submission" date="2020-05" db="EMBL/GenBank/DDBJ databases">
        <authorList>
            <person name="Chiriac C."/>
            <person name="Salcher M."/>
            <person name="Ghai R."/>
            <person name="Kavagutti S V."/>
        </authorList>
    </citation>
    <scope>NUCLEOTIDE SEQUENCE</scope>
</reference>
<feature type="domain" description="RecX first three-helical" evidence="8">
    <location>
        <begin position="64"/>
        <end position="102"/>
    </location>
</feature>
<gene>
    <name evidence="9" type="ORF">UFOPK3662_01742</name>
</gene>
<evidence type="ECO:0000313" key="9">
    <source>
        <dbReference type="EMBL" id="CAB4938892.1"/>
    </source>
</evidence>
<evidence type="ECO:0000259" key="6">
    <source>
        <dbReference type="Pfam" id="PF02631"/>
    </source>
</evidence>
<comment type="subcellular location">
    <subcellularLocation>
        <location evidence="1">Cytoplasm</location>
    </subcellularLocation>
</comment>
<dbReference type="Pfam" id="PF21981">
    <property type="entry name" value="RecX_HTH3"/>
    <property type="match status" value="1"/>
</dbReference>
<feature type="compositionally biased region" description="Polar residues" evidence="5">
    <location>
        <begin position="1"/>
        <end position="11"/>
    </location>
</feature>
<evidence type="ECO:0000259" key="8">
    <source>
        <dbReference type="Pfam" id="PF21982"/>
    </source>
</evidence>
<comment type="similarity">
    <text evidence="2">Belongs to the RecX family.</text>
</comment>
<dbReference type="Gene3D" id="1.10.10.10">
    <property type="entry name" value="Winged helix-like DNA-binding domain superfamily/Winged helix DNA-binding domain"/>
    <property type="match status" value="2"/>
</dbReference>
<evidence type="ECO:0000256" key="2">
    <source>
        <dbReference type="ARBA" id="ARBA00009695"/>
    </source>
</evidence>
<feature type="domain" description="RecX third three-helical" evidence="7">
    <location>
        <begin position="158"/>
        <end position="203"/>
    </location>
</feature>
<dbReference type="HAMAP" id="MF_01114">
    <property type="entry name" value="RecX"/>
    <property type="match status" value="1"/>
</dbReference>
<dbReference type="InterPro" id="IPR003783">
    <property type="entry name" value="Regulatory_RecX"/>
</dbReference>
<evidence type="ECO:0000256" key="4">
    <source>
        <dbReference type="ARBA" id="ARBA00022490"/>
    </source>
</evidence>
<name>A0A6J7J928_9ZZZZ</name>
<dbReference type="PANTHER" id="PTHR33602">
    <property type="entry name" value="REGULATORY PROTEIN RECX FAMILY PROTEIN"/>
    <property type="match status" value="1"/>
</dbReference>
<keyword evidence="4" id="KW-0963">Cytoplasm</keyword>
<dbReference type="Pfam" id="PF21982">
    <property type="entry name" value="RecX_HTH1"/>
    <property type="match status" value="1"/>
</dbReference>
<feature type="domain" description="RecX second three-helical" evidence="6">
    <location>
        <begin position="110"/>
        <end position="151"/>
    </location>
</feature>
<sequence>MGETPSTSSPATEPDERSGPSGGRSRTKGRGRRRTRTRAEAEEARAATAAARAAEVEADPEGVARTILLDALTGQARTRRELADKLAKREVPDDVATELLDRFTDVGLIDDAAFASAWVESRHRSRGLAPRALAQELRRKGVDDEEAKAALEQIDEDDQRAAARALVDRKMRSVRGLDPQVATRRLAGMLARKGYGAGLAFSVVREALAEDDEVDVTDLVDQPED</sequence>
<evidence type="ECO:0000259" key="7">
    <source>
        <dbReference type="Pfam" id="PF21981"/>
    </source>
</evidence>
<feature type="region of interest" description="Disordered" evidence="5">
    <location>
        <begin position="1"/>
        <end position="59"/>
    </location>
</feature>
<evidence type="ECO:0000256" key="1">
    <source>
        <dbReference type="ARBA" id="ARBA00004496"/>
    </source>
</evidence>
<dbReference type="InterPro" id="IPR053926">
    <property type="entry name" value="RecX_HTH_1st"/>
</dbReference>
<dbReference type="PANTHER" id="PTHR33602:SF1">
    <property type="entry name" value="REGULATORY PROTEIN RECX FAMILY PROTEIN"/>
    <property type="match status" value="1"/>
</dbReference>
<dbReference type="AlphaFoldDB" id="A0A6J7J928"/>
<dbReference type="GO" id="GO:0006282">
    <property type="term" value="P:regulation of DNA repair"/>
    <property type="evidence" value="ECO:0007669"/>
    <property type="project" value="InterPro"/>
</dbReference>
<protein>
    <recommendedName>
        <fullName evidence="3">Regulatory protein RecX</fullName>
    </recommendedName>
</protein>
<accession>A0A6J7J928</accession>
<dbReference type="GO" id="GO:0005737">
    <property type="term" value="C:cytoplasm"/>
    <property type="evidence" value="ECO:0007669"/>
    <property type="project" value="UniProtKB-SubCell"/>
</dbReference>
<dbReference type="InterPro" id="IPR053925">
    <property type="entry name" value="RecX_HTH_3rd"/>
</dbReference>
<dbReference type="Pfam" id="PF02631">
    <property type="entry name" value="RecX_HTH2"/>
    <property type="match status" value="1"/>
</dbReference>
<dbReference type="EMBL" id="CAFBMW010000012">
    <property type="protein sequence ID" value="CAB4938892.1"/>
    <property type="molecule type" value="Genomic_DNA"/>
</dbReference>
<evidence type="ECO:0000256" key="3">
    <source>
        <dbReference type="ARBA" id="ARBA00018111"/>
    </source>
</evidence>
<organism evidence="9">
    <name type="scientific">freshwater metagenome</name>
    <dbReference type="NCBI Taxonomy" id="449393"/>
    <lineage>
        <taxon>unclassified sequences</taxon>
        <taxon>metagenomes</taxon>
        <taxon>ecological metagenomes</taxon>
    </lineage>
</organism>
<dbReference type="InterPro" id="IPR036388">
    <property type="entry name" value="WH-like_DNA-bd_sf"/>
</dbReference>
<feature type="compositionally biased region" description="Basic residues" evidence="5">
    <location>
        <begin position="25"/>
        <end position="36"/>
    </location>
</feature>
<dbReference type="InterPro" id="IPR053924">
    <property type="entry name" value="RecX_HTH_2nd"/>
</dbReference>